<accession>A0A198ARS2</accession>
<evidence type="ECO:0000256" key="8">
    <source>
        <dbReference type="PROSITE-ProRule" id="PRU00169"/>
    </source>
</evidence>
<dbReference type="InterPro" id="IPR011006">
    <property type="entry name" value="CheY-like_superfamily"/>
</dbReference>
<dbReference type="Proteomes" id="UP000078454">
    <property type="component" value="Unassembled WGS sequence"/>
</dbReference>
<dbReference type="SUPFAM" id="SSF52172">
    <property type="entry name" value="CheY-like"/>
    <property type="match status" value="1"/>
</dbReference>
<evidence type="ECO:0000259" key="10">
    <source>
        <dbReference type="PROSITE" id="PS50110"/>
    </source>
</evidence>
<feature type="domain" description="HTH araC/xylS-type" evidence="9">
    <location>
        <begin position="315"/>
        <end position="413"/>
    </location>
</feature>
<name>A0A198ARS2_9BACL</name>
<dbReference type="InterPro" id="IPR001789">
    <property type="entry name" value="Sig_transdc_resp-reg_receiver"/>
</dbReference>
<dbReference type="GO" id="GO:0005737">
    <property type="term" value="C:cytoplasm"/>
    <property type="evidence" value="ECO:0007669"/>
    <property type="project" value="UniProtKB-SubCell"/>
</dbReference>
<keyword evidence="4" id="KW-0902">Two-component regulatory system</keyword>
<protein>
    <recommendedName>
        <fullName evidence="13">DNA-binding response regulator</fullName>
    </recommendedName>
</protein>
<dbReference type="STRING" id="1850517.A8708_25750"/>
<organism evidence="11 12">
    <name type="scientific">Paenibacillus oryzisoli</name>
    <dbReference type="NCBI Taxonomy" id="1850517"/>
    <lineage>
        <taxon>Bacteria</taxon>
        <taxon>Bacillati</taxon>
        <taxon>Bacillota</taxon>
        <taxon>Bacilli</taxon>
        <taxon>Bacillales</taxon>
        <taxon>Paenibacillaceae</taxon>
        <taxon>Paenibacillus</taxon>
    </lineage>
</organism>
<keyword evidence="6" id="KW-0238">DNA-binding</keyword>
<dbReference type="InterPro" id="IPR018060">
    <property type="entry name" value="HTH_AraC"/>
</dbReference>
<dbReference type="GO" id="GO:0043565">
    <property type="term" value="F:sequence-specific DNA binding"/>
    <property type="evidence" value="ECO:0007669"/>
    <property type="project" value="InterPro"/>
</dbReference>
<feature type="modified residue" description="4-aspartylphosphate" evidence="8">
    <location>
        <position position="55"/>
    </location>
</feature>
<dbReference type="Gene3D" id="3.40.50.2300">
    <property type="match status" value="1"/>
</dbReference>
<keyword evidence="3 8" id="KW-0597">Phosphoprotein</keyword>
<keyword evidence="5" id="KW-0805">Transcription regulation</keyword>
<dbReference type="CDD" id="cd17536">
    <property type="entry name" value="REC_YesN-like"/>
    <property type="match status" value="1"/>
</dbReference>
<dbReference type="PANTHER" id="PTHR42713">
    <property type="entry name" value="HISTIDINE KINASE-RELATED"/>
    <property type="match status" value="1"/>
</dbReference>
<dbReference type="AlphaFoldDB" id="A0A198ARS2"/>
<dbReference type="SMART" id="SM00448">
    <property type="entry name" value="REC"/>
    <property type="match status" value="1"/>
</dbReference>
<evidence type="ECO:0000313" key="11">
    <source>
        <dbReference type="EMBL" id="OAS23568.1"/>
    </source>
</evidence>
<evidence type="ECO:0000256" key="5">
    <source>
        <dbReference type="ARBA" id="ARBA00023015"/>
    </source>
</evidence>
<reference evidence="11 12" key="1">
    <citation type="submission" date="2016-05" db="EMBL/GenBank/DDBJ databases">
        <title>Paenibacillus sp. 1ZS3-15 nov., isolated from the rhizosphere soil.</title>
        <authorList>
            <person name="Zhang X.X."/>
            <person name="Zhang J."/>
        </authorList>
    </citation>
    <scope>NUCLEOTIDE SEQUENCE [LARGE SCALE GENOMIC DNA]</scope>
    <source>
        <strain evidence="11 12">1ZS3-15</strain>
    </source>
</reference>
<dbReference type="Gene3D" id="1.10.10.60">
    <property type="entry name" value="Homeodomain-like"/>
    <property type="match status" value="2"/>
</dbReference>
<gene>
    <name evidence="11" type="ORF">A8708_25750</name>
</gene>
<feature type="domain" description="Response regulatory" evidence="10">
    <location>
        <begin position="3"/>
        <end position="120"/>
    </location>
</feature>
<proteinExistence type="predicted"/>
<dbReference type="Pfam" id="PF00072">
    <property type="entry name" value="Response_reg"/>
    <property type="match status" value="1"/>
</dbReference>
<keyword evidence="2" id="KW-0963">Cytoplasm</keyword>
<keyword evidence="7" id="KW-0804">Transcription</keyword>
<evidence type="ECO:0000313" key="12">
    <source>
        <dbReference type="Proteomes" id="UP000078454"/>
    </source>
</evidence>
<dbReference type="GO" id="GO:0003700">
    <property type="term" value="F:DNA-binding transcription factor activity"/>
    <property type="evidence" value="ECO:0007669"/>
    <property type="project" value="InterPro"/>
</dbReference>
<evidence type="ECO:0000256" key="2">
    <source>
        <dbReference type="ARBA" id="ARBA00022490"/>
    </source>
</evidence>
<evidence type="ECO:0008006" key="13">
    <source>
        <dbReference type="Google" id="ProtNLM"/>
    </source>
</evidence>
<sequence length="417" mass="48125">MIRILIVDDEILVRLSLKTLIPWQEHGFEVIGEAENGVEALAMLERSPCDIVLMDIRMPEMDGIVLMSTITKQWPHIRCIILSNYNDFDYVQKALQLGAVDYMLKLAWVPAELLEKCKRIGEDIENSRIQQSEKDQLVSRVVQLKSGAKRGQLQDLFMKHSSKLETDTLLHMLDLQCGEPPYRVVCISIDEYRRVHEGNRFKSEQLLNYTVGNILEEIMKKNGGGELVETLNGKFALLLTSFSESTLEEMRAASATYARVSLSFGISGHCTIYELHRAYEAAEESLERKFHNPDKMMFYSDKQNVTDARYRPEIQEVIDIIHKEFNNSIKVSELAKRIGFVENYLSVLFKKETGDKIVDYITKVRMKKARELLADPTYKIYEISEMVGYGDSNHFSKYFKKTEGVFPLEYRKMILGK</sequence>
<dbReference type="InterPro" id="IPR020449">
    <property type="entry name" value="Tscrpt_reg_AraC-type_HTH"/>
</dbReference>
<dbReference type="PRINTS" id="PR00032">
    <property type="entry name" value="HTHARAC"/>
</dbReference>
<dbReference type="Pfam" id="PF12833">
    <property type="entry name" value="HTH_18"/>
    <property type="match status" value="1"/>
</dbReference>
<dbReference type="PROSITE" id="PS01124">
    <property type="entry name" value="HTH_ARAC_FAMILY_2"/>
    <property type="match status" value="1"/>
</dbReference>
<dbReference type="EMBL" id="LYPB01000039">
    <property type="protein sequence ID" value="OAS23568.1"/>
    <property type="molecule type" value="Genomic_DNA"/>
</dbReference>
<evidence type="ECO:0000256" key="7">
    <source>
        <dbReference type="ARBA" id="ARBA00023163"/>
    </source>
</evidence>
<keyword evidence="12" id="KW-1185">Reference proteome</keyword>
<dbReference type="InterPro" id="IPR009057">
    <property type="entry name" value="Homeodomain-like_sf"/>
</dbReference>
<dbReference type="SUPFAM" id="SSF46689">
    <property type="entry name" value="Homeodomain-like"/>
    <property type="match status" value="2"/>
</dbReference>
<dbReference type="SMART" id="SM00342">
    <property type="entry name" value="HTH_ARAC"/>
    <property type="match status" value="1"/>
</dbReference>
<evidence type="ECO:0000256" key="4">
    <source>
        <dbReference type="ARBA" id="ARBA00023012"/>
    </source>
</evidence>
<comment type="subcellular location">
    <subcellularLocation>
        <location evidence="1">Cytoplasm</location>
    </subcellularLocation>
</comment>
<evidence type="ECO:0000256" key="1">
    <source>
        <dbReference type="ARBA" id="ARBA00004496"/>
    </source>
</evidence>
<dbReference type="RefSeq" id="WP_068661801.1">
    <property type="nucleotide sequence ID" value="NZ_LYPB01000039.1"/>
</dbReference>
<evidence type="ECO:0000256" key="3">
    <source>
        <dbReference type="ARBA" id="ARBA00022553"/>
    </source>
</evidence>
<evidence type="ECO:0000259" key="9">
    <source>
        <dbReference type="PROSITE" id="PS01124"/>
    </source>
</evidence>
<evidence type="ECO:0000256" key="6">
    <source>
        <dbReference type="ARBA" id="ARBA00023125"/>
    </source>
</evidence>
<comment type="caution">
    <text evidence="11">The sequence shown here is derived from an EMBL/GenBank/DDBJ whole genome shotgun (WGS) entry which is preliminary data.</text>
</comment>
<dbReference type="PANTHER" id="PTHR42713:SF3">
    <property type="entry name" value="TRANSCRIPTIONAL REGULATORY PROTEIN HPTR"/>
    <property type="match status" value="1"/>
</dbReference>
<dbReference type="GO" id="GO:0000160">
    <property type="term" value="P:phosphorelay signal transduction system"/>
    <property type="evidence" value="ECO:0007669"/>
    <property type="project" value="UniProtKB-KW"/>
</dbReference>
<dbReference type="InterPro" id="IPR051552">
    <property type="entry name" value="HptR"/>
</dbReference>
<dbReference type="PROSITE" id="PS50110">
    <property type="entry name" value="RESPONSE_REGULATORY"/>
    <property type="match status" value="1"/>
</dbReference>